<dbReference type="EnsemblPlants" id="KQL23796">
    <property type="protein sequence ID" value="KQL23796"/>
    <property type="gene ID" value="SETIT_033166mg"/>
</dbReference>
<dbReference type="AlphaFoldDB" id="K4A2R4"/>
<keyword evidence="3" id="KW-1185">Reference proteome</keyword>
<sequence>MVLVGLGTWLQFCLLISSLCIYFFHEPDPSMMHAVPFACQMDNAFGVLVEMDFLLGVHFGGLSKCVSFRLYAFPH</sequence>
<keyword evidence="1" id="KW-0812">Transmembrane</keyword>
<name>K4A2R4_SETIT</name>
<evidence type="ECO:0000313" key="3">
    <source>
        <dbReference type="Proteomes" id="UP000004995"/>
    </source>
</evidence>
<organism evidence="2 3">
    <name type="scientific">Setaria italica</name>
    <name type="common">Foxtail millet</name>
    <name type="synonym">Panicum italicum</name>
    <dbReference type="NCBI Taxonomy" id="4555"/>
    <lineage>
        <taxon>Eukaryota</taxon>
        <taxon>Viridiplantae</taxon>
        <taxon>Streptophyta</taxon>
        <taxon>Embryophyta</taxon>
        <taxon>Tracheophyta</taxon>
        <taxon>Spermatophyta</taxon>
        <taxon>Magnoliopsida</taxon>
        <taxon>Liliopsida</taxon>
        <taxon>Poales</taxon>
        <taxon>Poaceae</taxon>
        <taxon>PACMAD clade</taxon>
        <taxon>Panicoideae</taxon>
        <taxon>Panicodae</taxon>
        <taxon>Paniceae</taxon>
        <taxon>Cenchrinae</taxon>
        <taxon>Setaria</taxon>
    </lineage>
</organism>
<accession>K4A2R4</accession>
<proteinExistence type="predicted"/>
<keyword evidence="1" id="KW-1133">Transmembrane helix</keyword>
<keyword evidence="1" id="KW-0472">Membrane</keyword>
<dbReference type="HOGENOM" id="CLU_2675737_0_0_1"/>
<protein>
    <submittedName>
        <fullName evidence="2">Uncharacterized protein</fullName>
    </submittedName>
</protein>
<dbReference type="EMBL" id="AGNK02000931">
    <property type="status" value="NOT_ANNOTATED_CDS"/>
    <property type="molecule type" value="Genomic_DNA"/>
</dbReference>
<evidence type="ECO:0000313" key="2">
    <source>
        <dbReference type="EnsemblPlants" id="KQL23796"/>
    </source>
</evidence>
<dbReference type="Gramene" id="KQL23796">
    <property type="protein sequence ID" value="KQL23796"/>
    <property type="gene ID" value="SETIT_033166mg"/>
</dbReference>
<feature type="transmembrane region" description="Helical" evidence="1">
    <location>
        <begin position="6"/>
        <end position="24"/>
    </location>
</feature>
<evidence type="ECO:0000256" key="1">
    <source>
        <dbReference type="SAM" id="Phobius"/>
    </source>
</evidence>
<dbReference type="Proteomes" id="UP000004995">
    <property type="component" value="Unassembled WGS sequence"/>
</dbReference>
<reference evidence="2" key="2">
    <citation type="submission" date="2018-08" db="UniProtKB">
        <authorList>
            <consortium name="EnsemblPlants"/>
        </authorList>
    </citation>
    <scope>IDENTIFICATION</scope>
    <source>
        <strain evidence="2">Yugu1</strain>
    </source>
</reference>
<dbReference type="InParanoid" id="K4A2R4"/>
<reference evidence="3" key="1">
    <citation type="journal article" date="2012" name="Nat. Biotechnol.">
        <title>Reference genome sequence of the model plant Setaria.</title>
        <authorList>
            <person name="Bennetzen J.L."/>
            <person name="Schmutz J."/>
            <person name="Wang H."/>
            <person name="Percifield R."/>
            <person name="Hawkins J."/>
            <person name="Pontaroli A.C."/>
            <person name="Estep M."/>
            <person name="Feng L."/>
            <person name="Vaughn J.N."/>
            <person name="Grimwood J."/>
            <person name="Jenkins J."/>
            <person name="Barry K."/>
            <person name="Lindquist E."/>
            <person name="Hellsten U."/>
            <person name="Deshpande S."/>
            <person name="Wang X."/>
            <person name="Wu X."/>
            <person name="Mitros T."/>
            <person name="Triplett J."/>
            <person name="Yang X."/>
            <person name="Ye C.Y."/>
            <person name="Mauro-Herrera M."/>
            <person name="Wang L."/>
            <person name="Li P."/>
            <person name="Sharma M."/>
            <person name="Sharma R."/>
            <person name="Ronald P.C."/>
            <person name="Panaud O."/>
            <person name="Kellogg E.A."/>
            <person name="Brutnell T.P."/>
            <person name="Doust A.N."/>
            <person name="Tuskan G.A."/>
            <person name="Rokhsar D."/>
            <person name="Devos K.M."/>
        </authorList>
    </citation>
    <scope>NUCLEOTIDE SEQUENCE [LARGE SCALE GENOMIC DNA]</scope>
    <source>
        <strain evidence="3">cv. Yugu1</strain>
    </source>
</reference>